<dbReference type="RefSeq" id="WP_067502838.1">
    <property type="nucleotide sequence ID" value="NZ_CP107943.1"/>
</dbReference>
<evidence type="ECO:0000313" key="1">
    <source>
        <dbReference type="EMBL" id="RBO91646.1"/>
    </source>
</evidence>
<name>A0A366DNJ8_9NOCA</name>
<proteinExistence type="predicted"/>
<sequence length="271" mass="29902">MATYFDPKSWSPLWAVDLGKRLFDQSWVEQWLATTTSWVDPVVDLGSGTVTALMPDVLMTVLSEGILSRFGGREIAATLLGHQLTATLDVLKVRRRGAHFQTKTVLSGLLWDGHPIETVTVIAHGMRLIPGVPTKVRTASLDIEGTVTTAALLGWLNTQPLDWELSTHESGLIRAAHRKRGLTALVDATIENNLLTVRVHRATWFGIRLPKRMITDPAILLENLPQHARIAHAAREGDQVRFRVDLPETTGSFDLAQIRDAIVAGTTLIVF</sequence>
<organism evidence="1 2">
    <name type="scientific">Nocardia puris</name>
    <dbReference type="NCBI Taxonomy" id="208602"/>
    <lineage>
        <taxon>Bacteria</taxon>
        <taxon>Bacillati</taxon>
        <taxon>Actinomycetota</taxon>
        <taxon>Actinomycetes</taxon>
        <taxon>Mycobacteriales</taxon>
        <taxon>Nocardiaceae</taxon>
        <taxon>Nocardia</taxon>
    </lineage>
</organism>
<dbReference type="AlphaFoldDB" id="A0A366DNJ8"/>
<gene>
    <name evidence="1" type="ORF">DFR74_104350</name>
</gene>
<accession>A0A366DNJ8</accession>
<keyword evidence="2" id="KW-1185">Reference proteome</keyword>
<evidence type="ECO:0000313" key="2">
    <source>
        <dbReference type="Proteomes" id="UP000252586"/>
    </source>
</evidence>
<reference evidence="1 2" key="1">
    <citation type="submission" date="2018-06" db="EMBL/GenBank/DDBJ databases">
        <title>Genomic Encyclopedia of Type Strains, Phase IV (KMG-IV): sequencing the most valuable type-strain genomes for metagenomic binning, comparative biology and taxonomic classification.</title>
        <authorList>
            <person name="Goeker M."/>
        </authorList>
    </citation>
    <scope>NUCLEOTIDE SEQUENCE [LARGE SCALE GENOMIC DNA]</scope>
    <source>
        <strain evidence="1 2">DSM 44599</strain>
    </source>
</reference>
<dbReference type="Proteomes" id="UP000252586">
    <property type="component" value="Unassembled WGS sequence"/>
</dbReference>
<protein>
    <submittedName>
        <fullName evidence="1">Uncharacterized protein</fullName>
    </submittedName>
</protein>
<dbReference type="OrthoDB" id="4521486at2"/>
<dbReference type="EMBL" id="QNRE01000004">
    <property type="protein sequence ID" value="RBO91646.1"/>
    <property type="molecule type" value="Genomic_DNA"/>
</dbReference>
<comment type="caution">
    <text evidence="1">The sequence shown here is derived from an EMBL/GenBank/DDBJ whole genome shotgun (WGS) entry which is preliminary data.</text>
</comment>
<dbReference type="STRING" id="1210090.GCA_001613185_00590"/>